<dbReference type="InterPro" id="IPR000683">
    <property type="entry name" value="Gfo/Idh/MocA-like_OxRdtase_N"/>
</dbReference>
<name>A0A484HHL1_9BACT</name>
<sequence>MNKAIKKTAKRRPYRLNAIVIGAGLPGRSIGWLHLEQLLGMESVRTRHIVEPWWLDKKNIDTQGGREFYAACEKLQLRQKGISLHSSAKHLPDLPADEPWLAIIAARTHEAPALFKTVIEKGVRRVYLEKPGAQNADELKEMIKTADDNGVAVVVGYQKTTAGYVRKAWNAYSEAPDDVIDLKFEHHNPHNRKELETIFRANMEGMLLNQCGHELALWVKKWGITRESIVDVRVHGEHTRLERFGDIRDFSELAFTALTSHGVNFTLVASRCGGVESGVRLKKRSSGEEKVFWQADEKTKKKAERVLSESPNTVWYYPFFESDYLRLKQNFIDHILAGESGIPRNAPSLKDAARALDIAESLLPTLLAQADETGQWTHYHAKNGPTVRAMDRLPSASDIMRWGILGCGKIANDFALALKAVPNSTLTAVAARNAGRAKYFASMHGAGASYGDYSRLAGDPNVDVIYVATIPELHRRHAELALRAGKHVLVEKPLATSIQDAEAIERMAKAGKKFCMEGMWTRFFPAVELARRLVHEGRIGKIRHVRADFGFDLFAEEGSRDAKWAAGAGMNVGVYPAHAAVMILGPEPVKMGAAGITDHLGYDMDAEGVLYAEFSKMRTASIHWSHLVDTPEDIYIFGEKGTIRLRPPAHAPTKITLSIPDGRRRDARAGLSDTWEFPLPVIKGDFFYPHSEGLCYEAAAVRRCILAGLSECPQSPLSESVSALKMVLNGVSEIRRRRAAPIKADISLNSNTAGEKPCR</sequence>
<dbReference type="Pfam" id="PF22725">
    <property type="entry name" value="GFO_IDH_MocA_C3"/>
    <property type="match status" value="1"/>
</dbReference>
<evidence type="ECO:0000256" key="2">
    <source>
        <dbReference type="ARBA" id="ARBA00023002"/>
    </source>
</evidence>
<accession>A0A484HHL1</accession>
<feature type="domain" description="Gfo/Idh/MocA-like oxidoreductase N-terminal" evidence="3">
    <location>
        <begin position="81"/>
        <end position="157"/>
    </location>
</feature>
<dbReference type="InterPro" id="IPR055170">
    <property type="entry name" value="GFO_IDH_MocA-like_dom"/>
</dbReference>
<evidence type="ECO:0000259" key="4">
    <source>
        <dbReference type="Pfam" id="PF22725"/>
    </source>
</evidence>
<dbReference type="GO" id="GO:0000166">
    <property type="term" value="F:nucleotide binding"/>
    <property type="evidence" value="ECO:0007669"/>
    <property type="project" value="InterPro"/>
</dbReference>
<dbReference type="EMBL" id="CAACVI010000034">
    <property type="protein sequence ID" value="VEN74640.1"/>
    <property type="molecule type" value="Genomic_DNA"/>
</dbReference>
<evidence type="ECO:0000256" key="1">
    <source>
        <dbReference type="ARBA" id="ARBA00010928"/>
    </source>
</evidence>
<reference evidence="5" key="1">
    <citation type="submission" date="2019-01" db="EMBL/GenBank/DDBJ databases">
        <authorList>
            <consortium name="Genoscope - CEA"/>
            <person name="William W."/>
        </authorList>
    </citation>
    <scope>NUCLEOTIDE SEQUENCE</scope>
    <source>
        <strain evidence="5">CR-1</strain>
    </source>
</reference>
<dbReference type="PANTHER" id="PTHR22604:SF105">
    <property type="entry name" value="TRANS-1,2-DIHYDROBENZENE-1,2-DIOL DEHYDROGENASE"/>
    <property type="match status" value="1"/>
</dbReference>
<dbReference type="Pfam" id="PF01408">
    <property type="entry name" value="GFO_IDH_MocA"/>
    <property type="match status" value="2"/>
</dbReference>
<keyword evidence="2 5" id="KW-0560">Oxidoreductase</keyword>
<evidence type="ECO:0000259" key="3">
    <source>
        <dbReference type="Pfam" id="PF01408"/>
    </source>
</evidence>
<dbReference type="GO" id="GO:0047115">
    <property type="term" value="F:trans-1,2-dihydrobenzene-1,2-diol dehydrogenase activity"/>
    <property type="evidence" value="ECO:0007669"/>
    <property type="project" value="UniProtKB-EC"/>
</dbReference>
<evidence type="ECO:0000313" key="5">
    <source>
        <dbReference type="EMBL" id="VEN74640.1"/>
    </source>
</evidence>
<gene>
    <name evidence="5" type="ORF">EPICR_40225</name>
</gene>
<feature type="domain" description="GFO/IDH/MocA-like oxidoreductase" evidence="4">
    <location>
        <begin position="529"/>
        <end position="644"/>
    </location>
</feature>
<organism evidence="5">
    <name type="scientific">uncultured Desulfobacteraceae bacterium</name>
    <dbReference type="NCBI Taxonomy" id="218296"/>
    <lineage>
        <taxon>Bacteria</taxon>
        <taxon>Pseudomonadati</taxon>
        <taxon>Thermodesulfobacteriota</taxon>
        <taxon>Desulfobacteria</taxon>
        <taxon>Desulfobacterales</taxon>
        <taxon>Desulfobacteraceae</taxon>
        <taxon>environmental samples</taxon>
    </lineage>
</organism>
<dbReference type="PANTHER" id="PTHR22604">
    <property type="entry name" value="OXIDOREDUCTASES"/>
    <property type="match status" value="1"/>
</dbReference>
<dbReference type="SUPFAM" id="SSF51735">
    <property type="entry name" value="NAD(P)-binding Rossmann-fold domains"/>
    <property type="match status" value="2"/>
</dbReference>
<dbReference type="Gene3D" id="3.40.50.720">
    <property type="entry name" value="NAD(P)-binding Rossmann-like Domain"/>
    <property type="match status" value="2"/>
</dbReference>
<protein>
    <submittedName>
        <fullName evidence="5">Putative Trans-1,2-dihydrobenzene-1,2-diol dehydrogenase</fullName>
        <ecNumber evidence="5">1.3.1.20</ecNumber>
    </submittedName>
</protein>
<dbReference type="AlphaFoldDB" id="A0A484HHL1"/>
<dbReference type="SUPFAM" id="SSF55347">
    <property type="entry name" value="Glyceraldehyde-3-phosphate dehydrogenase-like, C-terminal domain"/>
    <property type="match status" value="1"/>
</dbReference>
<dbReference type="InterPro" id="IPR036291">
    <property type="entry name" value="NAD(P)-bd_dom_sf"/>
</dbReference>
<comment type="similarity">
    <text evidence="1">Belongs to the Gfo/Idh/MocA family.</text>
</comment>
<dbReference type="Gene3D" id="3.30.360.10">
    <property type="entry name" value="Dihydrodipicolinate Reductase, domain 2"/>
    <property type="match status" value="1"/>
</dbReference>
<dbReference type="EC" id="1.3.1.20" evidence="5"/>
<dbReference type="InterPro" id="IPR050984">
    <property type="entry name" value="Gfo/Idh/MocA_domain"/>
</dbReference>
<feature type="domain" description="Gfo/Idh/MocA-like oxidoreductase N-terminal" evidence="3">
    <location>
        <begin position="400"/>
        <end position="518"/>
    </location>
</feature>
<proteinExistence type="inferred from homology"/>